<dbReference type="InterPro" id="IPR050061">
    <property type="entry name" value="MurCDEF_pg_biosynth"/>
</dbReference>
<evidence type="ECO:0000256" key="4">
    <source>
        <dbReference type="ARBA" id="ARBA00022490"/>
    </source>
</evidence>
<evidence type="ECO:0000313" key="19">
    <source>
        <dbReference type="EMBL" id="AGF48553.1"/>
    </source>
</evidence>
<dbReference type="InterPro" id="IPR005758">
    <property type="entry name" value="UDP-N-AcMur_Ala_ligase_MurC"/>
</dbReference>
<dbReference type="PANTHER" id="PTHR43445">
    <property type="entry name" value="UDP-N-ACETYLMURAMATE--L-ALANINE LIGASE-RELATED"/>
    <property type="match status" value="1"/>
</dbReference>
<evidence type="ECO:0000259" key="18">
    <source>
        <dbReference type="Pfam" id="PF08245"/>
    </source>
</evidence>
<dbReference type="GO" id="GO:0005524">
    <property type="term" value="F:ATP binding"/>
    <property type="evidence" value="ECO:0007669"/>
    <property type="project" value="UniProtKB-UniRule"/>
</dbReference>
<evidence type="ECO:0000259" key="17">
    <source>
        <dbReference type="Pfam" id="PF02875"/>
    </source>
</evidence>
<dbReference type="OrthoDB" id="9804126at2"/>
<dbReference type="GO" id="GO:0008360">
    <property type="term" value="P:regulation of cell shape"/>
    <property type="evidence" value="ECO:0007669"/>
    <property type="project" value="UniProtKB-KW"/>
</dbReference>
<dbReference type="RefSeq" id="WP_015397238.1">
    <property type="nucleotide sequence ID" value="NC_020299.1"/>
</dbReference>
<dbReference type="eggNOG" id="COG0773">
    <property type="taxonomic scope" value="Bacteria"/>
</dbReference>
<dbReference type="Pfam" id="PF02875">
    <property type="entry name" value="Mur_ligase_C"/>
    <property type="match status" value="1"/>
</dbReference>
<dbReference type="GO" id="GO:0071555">
    <property type="term" value="P:cell wall organization"/>
    <property type="evidence" value="ECO:0007669"/>
    <property type="project" value="UniProtKB-KW"/>
</dbReference>
<sequence length="469" mass="50279">MKNRIKNIHFIGIGGSGMSGIATVLLNLGYCISGSDLKESRVIVQLRSMGAIINIGHYASNVSLAEVVVVSTAISDNNIEVLAARALNIPVVSRSIMLTELMRLKKGIAVAGTHGKTTTTSLIASVLGLGGLDPTFVIGGVLNSIGSNAALGKGDYIVVEADESDGSFLNLSPIISVITNIDSDHMDTYDQDVSKLRSAFLEFTQKLPFYGSAFLCADDANIREIIPYISRPITTYGINENANVKAYNVRVNGMKMLFDINRHYKDGNILKTISVELNLPGIHNVRNALAAVGIATELGISDDDICSSLESFSGVGRRFSHIGDFHALDKNGGGKFTLVDDYGHHPGEIGVTISAARGVWPKKRIILVFQPHRYTRTRDCFKDFVKVLSEADVLLLTDVYSAGEDHIVSADGIALSRAIKIFGKVDPIFIDDVSVLPETIINLACDGDIVILMGAGSIGKVASQIRDLG</sequence>
<dbReference type="HOGENOM" id="CLU_028104_2_2_4"/>
<keyword evidence="12 14" id="KW-0961">Cell wall biogenesis/degradation</keyword>
<dbReference type="Gene3D" id="3.40.50.720">
    <property type="entry name" value="NAD(P)-binding Rossmann-like Domain"/>
    <property type="match status" value="1"/>
</dbReference>
<evidence type="ECO:0000256" key="15">
    <source>
        <dbReference type="SAM" id="Phobius"/>
    </source>
</evidence>
<dbReference type="AlphaFoldDB" id="M1L7I4"/>
<evidence type="ECO:0000259" key="16">
    <source>
        <dbReference type="Pfam" id="PF01225"/>
    </source>
</evidence>
<evidence type="ECO:0000313" key="20">
    <source>
        <dbReference type="Proteomes" id="UP000011541"/>
    </source>
</evidence>
<keyword evidence="9 14" id="KW-0133">Cell shape</keyword>
<keyword evidence="8 14" id="KW-0067">ATP-binding</keyword>
<keyword evidence="11 14" id="KW-0131">Cell cycle</keyword>
<dbReference type="EC" id="6.3.2.8" evidence="3 14"/>
<keyword evidence="20" id="KW-1185">Reference proteome</keyword>
<dbReference type="InterPro" id="IPR036615">
    <property type="entry name" value="Mur_ligase_C_dom_sf"/>
</dbReference>
<dbReference type="PANTHER" id="PTHR43445:SF3">
    <property type="entry name" value="UDP-N-ACETYLMURAMATE--L-ALANINE LIGASE"/>
    <property type="match status" value="1"/>
</dbReference>
<evidence type="ECO:0000256" key="9">
    <source>
        <dbReference type="ARBA" id="ARBA00022960"/>
    </source>
</evidence>
<dbReference type="HAMAP" id="MF_00046">
    <property type="entry name" value="MurC"/>
    <property type="match status" value="1"/>
</dbReference>
<reference evidence="19 20" key="1">
    <citation type="journal article" date="2013" name="Genome Biol. Evol.">
        <title>Genome evolution and phylogenomic analysis of candidatus kinetoplastibacterium, the betaproteobacterial endosymbionts of strigomonas and angomonas.</title>
        <authorList>
            <person name="Alves J.M."/>
            <person name="Serrano M.G."/>
            <person name="Maia da Silva F."/>
            <person name="Voegtly L.J."/>
            <person name="Matveyev A.V."/>
            <person name="Teixeira M.M."/>
            <person name="Camargo E.P."/>
            <person name="Buck G.A."/>
        </authorList>
    </citation>
    <scope>NUCLEOTIDE SEQUENCE [LARGE SCALE GENOMIC DNA]</scope>
    <source>
        <strain evidence="19 20">TCC290E</strain>
    </source>
</reference>
<feature type="domain" description="Mur ligase C-terminal" evidence="17">
    <location>
        <begin position="334"/>
        <end position="456"/>
    </location>
</feature>
<dbReference type="InterPro" id="IPR000713">
    <property type="entry name" value="Mur_ligase_N"/>
</dbReference>
<protein>
    <recommendedName>
        <fullName evidence="3 14">UDP-N-acetylmuramate--L-alanine ligase</fullName>
        <ecNumber evidence="3 14">6.3.2.8</ecNumber>
    </recommendedName>
    <alternativeName>
        <fullName evidence="14">UDP-N-acetylmuramoyl-L-alanine synthetase</fullName>
    </alternativeName>
</protein>
<dbReference type="STRING" id="1208920.CONE_0837"/>
<dbReference type="InterPro" id="IPR004101">
    <property type="entry name" value="Mur_ligase_C"/>
</dbReference>
<dbReference type="KEGG" id="kon:CONE_0837"/>
<feature type="domain" description="Mur ligase central" evidence="18">
    <location>
        <begin position="110"/>
        <end position="295"/>
    </location>
</feature>
<dbReference type="GO" id="GO:0009252">
    <property type="term" value="P:peptidoglycan biosynthetic process"/>
    <property type="evidence" value="ECO:0007669"/>
    <property type="project" value="UniProtKB-UniRule"/>
</dbReference>
<dbReference type="InterPro" id="IPR013221">
    <property type="entry name" value="Mur_ligase_cen"/>
</dbReference>
<gene>
    <name evidence="14" type="primary">murC</name>
    <name evidence="19" type="ORF">CONE_0837</name>
</gene>
<keyword evidence="6 14" id="KW-0132">Cell division</keyword>
<keyword evidence="4 14" id="KW-0963">Cytoplasm</keyword>
<dbReference type="Pfam" id="PF08245">
    <property type="entry name" value="Mur_ligase_M"/>
    <property type="match status" value="1"/>
</dbReference>
<dbReference type="SUPFAM" id="SSF53244">
    <property type="entry name" value="MurD-like peptide ligases, peptide-binding domain"/>
    <property type="match status" value="1"/>
</dbReference>
<dbReference type="Proteomes" id="UP000011541">
    <property type="component" value="Chromosome"/>
</dbReference>
<dbReference type="Pfam" id="PF01225">
    <property type="entry name" value="Mur_ligase"/>
    <property type="match status" value="1"/>
</dbReference>
<dbReference type="GO" id="GO:0051301">
    <property type="term" value="P:cell division"/>
    <property type="evidence" value="ECO:0007669"/>
    <property type="project" value="UniProtKB-KW"/>
</dbReference>
<evidence type="ECO:0000256" key="11">
    <source>
        <dbReference type="ARBA" id="ARBA00023306"/>
    </source>
</evidence>
<proteinExistence type="inferred from homology"/>
<dbReference type="GO" id="GO:0005737">
    <property type="term" value="C:cytoplasm"/>
    <property type="evidence" value="ECO:0007669"/>
    <property type="project" value="UniProtKB-SubCell"/>
</dbReference>
<feature type="transmembrane region" description="Helical" evidence="15">
    <location>
        <begin position="7"/>
        <end position="30"/>
    </location>
</feature>
<dbReference type="NCBIfam" id="TIGR01082">
    <property type="entry name" value="murC"/>
    <property type="match status" value="1"/>
</dbReference>
<comment type="function">
    <text evidence="14">Cell wall formation.</text>
</comment>
<keyword evidence="10 14" id="KW-0573">Peptidoglycan synthesis</keyword>
<dbReference type="UniPathway" id="UPA00219"/>
<dbReference type="GO" id="GO:0008763">
    <property type="term" value="F:UDP-N-acetylmuramate-L-alanine ligase activity"/>
    <property type="evidence" value="ECO:0007669"/>
    <property type="project" value="UniProtKB-UniRule"/>
</dbReference>
<evidence type="ECO:0000256" key="8">
    <source>
        <dbReference type="ARBA" id="ARBA00022840"/>
    </source>
</evidence>
<keyword evidence="15" id="KW-0812">Transmembrane</keyword>
<evidence type="ECO:0000256" key="5">
    <source>
        <dbReference type="ARBA" id="ARBA00022598"/>
    </source>
</evidence>
<comment type="similarity">
    <text evidence="14">Belongs to the MurCDEF family.</text>
</comment>
<name>M1L7I4_9PROT</name>
<evidence type="ECO:0000256" key="12">
    <source>
        <dbReference type="ARBA" id="ARBA00023316"/>
    </source>
</evidence>
<keyword evidence="5 14" id="KW-0436">Ligase</keyword>
<dbReference type="PATRIC" id="fig|1208920.3.peg.548"/>
<dbReference type="EMBL" id="CP003805">
    <property type="protein sequence ID" value="AGF48553.1"/>
    <property type="molecule type" value="Genomic_DNA"/>
</dbReference>
<evidence type="ECO:0000256" key="1">
    <source>
        <dbReference type="ARBA" id="ARBA00004496"/>
    </source>
</evidence>
<dbReference type="Gene3D" id="3.90.190.20">
    <property type="entry name" value="Mur ligase, C-terminal domain"/>
    <property type="match status" value="1"/>
</dbReference>
<evidence type="ECO:0000256" key="7">
    <source>
        <dbReference type="ARBA" id="ARBA00022741"/>
    </source>
</evidence>
<comment type="subcellular location">
    <subcellularLocation>
        <location evidence="1 14">Cytoplasm</location>
    </subcellularLocation>
</comment>
<comment type="catalytic activity">
    <reaction evidence="13 14">
        <text>UDP-N-acetyl-alpha-D-muramate + L-alanine + ATP = UDP-N-acetyl-alpha-D-muramoyl-L-alanine + ADP + phosphate + H(+)</text>
        <dbReference type="Rhea" id="RHEA:23372"/>
        <dbReference type="ChEBI" id="CHEBI:15378"/>
        <dbReference type="ChEBI" id="CHEBI:30616"/>
        <dbReference type="ChEBI" id="CHEBI:43474"/>
        <dbReference type="ChEBI" id="CHEBI:57972"/>
        <dbReference type="ChEBI" id="CHEBI:70757"/>
        <dbReference type="ChEBI" id="CHEBI:83898"/>
        <dbReference type="ChEBI" id="CHEBI:456216"/>
        <dbReference type="EC" id="6.3.2.8"/>
    </reaction>
</comment>
<dbReference type="Gene3D" id="3.40.1190.10">
    <property type="entry name" value="Mur-like, catalytic domain"/>
    <property type="match status" value="1"/>
</dbReference>
<evidence type="ECO:0000256" key="3">
    <source>
        <dbReference type="ARBA" id="ARBA00012211"/>
    </source>
</evidence>
<keyword evidence="15" id="KW-1133">Transmembrane helix</keyword>
<dbReference type="SUPFAM" id="SSF53623">
    <property type="entry name" value="MurD-like peptide ligases, catalytic domain"/>
    <property type="match status" value="1"/>
</dbReference>
<organism evidence="19 20">
    <name type="scientific">Candidatus Kinetoplastidibacterium stringomonadis TCC290E</name>
    <dbReference type="NCBI Taxonomy" id="1208920"/>
    <lineage>
        <taxon>Bacteria</taxon>
        <taxon>Pseudomonadati</taxon>
        <taxon>Pseudomonadota</taxon>
        <taxon>Betaproteobacteria</taxon>
        <taxon>Candidatus Kinetoplastidibacterium</taxon>
    </lineage>
</organism>
<dbReference type="InterPro" id="IPR036565">
    <property type="entry name" value="Mur-like_cat_sf"/>
</dbReference>
<evidence type="ECO:0000256" key="2">
    <source>
        <dbReference type="ARBA" id="ARBA00004752"/>
    </source>
</evidence>
<evidence type="ECO:0000256" key="13">
    <source>
        <dbReference type="ARBA" id="ARBA00047833"/>
    </source>
</evidence>
<evidence type="ECO:0000256" key="6">
    <source>
        <dbReference type="ARBA" id="ARBA00022618"/>
    </source>
</evidence>
<dbReference type="SUPFAM" id="SSF51984">
    <property type="entry name" value="MurCD N-terminal domain"/>
    <property type="match status" value="1"/>
</dbReference>
<accession>M1L7I4</accession>
<feature type="domain" description="Mur ligase N-terminal catalytic" evidence="16">
    <location>
        <begin position="7"/>
        <end position="105"/>
    </location>
</feature>
<feature type="binding site" evidence="14">
    <location>
        <begin position="112"/>
        <end position="118"/>
    </location>
    <ligand>
        <name>ATP</name>
        <dbReference type="ChEBI" id="CHEBI:30616"/>
    </ligand>
</feature>
<evidence type="ECO:0000256" key="14">
    <source>
        <dbReference type="HAMAP-Rule" id="MF_00046"/>
    </source>
</evidence>
<evidence type="ECO:0000256" key="10">
    <source>
        <dbReference type="ARBA" id="ARBA00022984"/>
    </source>
</evidence>
<comment type="pathway">
    <text evidence="2 14">Cell wall biogenesis; peptidoglycan biosynthesis.</text>
</comment>
<keyword evidence="15" id="KW-0472">Membrane</keyword>
<keyword evidence="7 14" id="KW-0547">Nucleotide-binding</keyword>